<dbReference type="InterPro" id="IPR036132">
    <property type="entry name" value="Vac_ATP_synth_c_sf"/>
</dbReference>
<dbReference type="EMBL" id="CM000607">
    <property type="protein sequence ID" value="EEC50135.1"/>
    <property type="molecule type" value="Genomic_DNA"/>
</dbReference>
<accession>B7FTS7</accession>
<dbReference type="AlphaFoldDB" id="B7FTS7"/>
<keyword evidence="7" id="KW-1185">Reference proteome</keyword>
<name>B7FTS7_PHATC</name>
<evidence type="ECO:0000256" key="2">
    <source>
        <dbReference type="ARBA" id="ARBA00022448"/>
    </source>
</evidence>
<dbReference type="GeneID" id="7198034"/>
<dbReference type="KEGG" id="pti:PHATRDRAFT_55482"/>
<comment type="function">
    <text evidence="5">Subunit of the V1 complex of vacuolar(H+)-ATPase (V-ATPase), a multisubunit enzyme composed of a peripheral complex (V1) that hydrolyzes ATP and a membrane integral complex (V0) that translocates protons. V-ATPase is responsible for acidifying and maintaining the pH of intracellular compartments and in some cell types, is targeted to the plasma membrane, where it is responsible for acidifying the extracellular environment. Subunit C is necessary for the assembly of the catalytic sector of the enzyme and is likely to have a specific function in its catalytic activity.</text>
</comment>
<organism evidence="6 7">
    <name type="scientific">Phaeodactylum tricornutum (strain CCAP 1055/1)</name>
    <dbReference type="NCBI Taxonomy" id="556484"/>
    <lineage>
        <taxon>Eukaryota</taxon>
        <taxon>Sar</taxon>
        <taxon>Stramenopiles</taxon>
        <taxon>Ochrophyta</taxon>
        <taxon>Bacillariophyta</taxon>
        <taxon>Bacillariophyceae</taxon>
        <taxon>Bacillariophycidae</taxon>
        <taxon>Naviculales</taxon>
        <taxon>Phaeodactylaceae</taxon>
        <taxon>Phaeodactylum</taxon>
    </lineage>
</organism>
<dbReference type="GO" id="GO:0000221">
    <property type="term" value="C:vacuolar proton-transporting V-type ATPase, V1 domain"/>
    <property type="evidence" value="ECO:0007669"/>
    <property type="project" value="TreeGrafter"/>
</dbReference>
<dbReference type="Pfam" id="PF03223">
    <property type="entry name" value="V-ATPase_C"/>
    <property type="match status" value="1"/>
</dbReference>
<reference evidence="6 7" key="1">
    <citation type="journal article" date="2008" name="Nature">
        <title>The Phaeodactylum genome reveals the evolutionary history of diatom genomes.</title>
        <authorList>
            <person name="Bowler C."/>
            <person name="Allen A.E."/>
            <person name="Badger J.H."/>
            <person name="Grimwood J."/>
            <person name="Jabbari K."/>
            <person name="Kuo A."/>
            <person name="Maheswari U."/>
            <person name="Martens C."/>
            <person name="Maumus F."/>
            <person name="Otillar R.P."/>
            <person name="Rayko E."/>
            <person name="Salamov A."/>
            <person name="Vandepoele K."/>
            <person name="Beszteri B."/>
            <person name="Gruber A."/>
            <person name="Heijde M."/>
            <person name="Katinka M."/>
            <person name="Mock T."/>
            <person name="Valentin K."/>
            <person name="Verret F."/>
            <person name="Berges J.A."/>
            <person name="Brownlee C."/>
            <person name="Cadoret J.P."/>
            <person name="Chiovitti A."/>
            <person name="Choi C.J."/>
            <person name="Coesel S."/>
            <person name="De Martino A."/>
            <person name="Detter J.C."/>
            <person name="Durkin C."/>
            <person name="Falciatore A."/>
            <person name="Fournet J."/>
            <person name="Haruta M."/>
            <person name="Huysman M.J."/>
            <person name="Jenkins B.D."/>
            <person name="Jiroutova K."/>
            <person name="Jorgensen R.E."/>
            <person name="Joubert Y."/>
            <person name="Kaplan A."/>
            <person name="Kroger N."/>
            <person name="Kroth P.G."/>
            <person name="La Roche J."/>
            <person name="Lindquist E."/>
            <person name="Lommer M."/>
            <person name="Martin-Jezequel V."/>
            <person name="Lopez P.J."/>
            <person name="Lucas S."/>
            <person name="Mangogna M."/>
            <person name="McGinnis K."/>
            <person name="Medlin L.K."/>
            <person name="Montsant A."/>
            <person name="Oudot-Le Secq M.P."/>
            <person name="Napoli C."/>
            <person name="Obornik M."/>
            <person name="Parker M.S."/>
            <person name="Petit J.L."/>
            <person name="Porcel B.M."/>
            <person name="Poulsen N."/>
            <person name="Robison M."/>
            <person name="Rychlewski L."/>
            <person name="Rynearson T.A."/>
            <person name="Schmutz J."/>
            <person name="Shapiro H."/>
            <person name="Siaut M."/>
            <person name="Stanley M."/>
            <person name="Sussman M.R."/>
            <person name="Taylor A.R."/>
            <person name="Vardi A."/>
            <person name="von Dassow P."/>
            <person name="Vyverman W."/>
            <person name="Willis A."/>
            <person name="Wyrwicz L.S."/>
            <person name="Rokhsar D.S."/>
            <person name="Weissenbach J."/>
            <person name="Armbrust E.V."/>
            <person name="Green B.R."/>
            <person name="Van de Peer Y."/>
            <person name="Grigoriev I.V."/>
        </authorList>
    </citation>
    <scope>NUCLEOTIDE SEQUENCE [LARGE SCALE GENOMIC DNA]</scope>
    <source>
        <strain evidence="6 7">CCAP 1055/1</strain>
    </source>
</reference>
<keyword evidence="4 5" id="KW-0406">Ion transport</keyword>
<evidence type="ECO:0000256" key="1">
    <source>
        <dbReference type="ARBA" id="ARBA00006138"/>
    </source>
</evidence>
<dbReference type="GO" id="GO:0046961">
    <property type="term" value="F:proton-transporting ATPase activity, rotational mechanism"/>
    <property type="evidence" value="ECO:0007669"/>
    <property type="project" value="InterPro"/>
</dbReference>
<evidence type="ECO:0000313" key="6">
    <source>
        <dbReference type="EMBL" id="EEC50135.1"/>
    </source>
</evidence>
<dbReference type="FunCoup" id="B7FTS7">
    <property type="interactions" value="95"/>
</dbReference>
<dbReference type="RefSeq" id="XP_002178470.1">
    <property type="nucleotide sequence ID" value="XM_002178434.1"/>
</dbReference>
<dbReference type="PANTHER" id="PTHR10137:SF0">
    <property type="entry name" value="V-TYPE PROTON ATPASE SUBUNIT C"/>
    <property type="match status" value="1"/>
</dbReference>
<gene>
    <name evidence="6" type="ORF">PHATRDRAFT_55482</name>
</gene>
<dbReference type="OrthoDB" id="6605928at2759"/>
<evidence type="ECO:0000256" key="5">
    <source>
        <dbReference type="RuleBase" id="RU364010"/>
    </source>
</evidence>
<dbReference type="STRING" id="556484.B7FTS7"/>
<comment type="similarity">
    <text evidence="1 5">Belongs to the V-ATPase C subunit family.</text>
</comment>
<proteinExistence type="inferred from homology"/>
<evidence type="ECO:0000313" key="7">
    <source>
        <dbReference type="Proteomes" id="UP000000759"/>
    </source>
</evidence>
<keyword evidence="3 5" id="KW-0375">Hydrogen ion transport</keyword>
<dbReference type="HOGENOM" id="CLU_017554_3_0_1"/>
<evidence type="ECO:0000256" key="3">
    <source>
        <dbReference type="ARBA" id="ARBA00022781"/>
    </source>
</evidence>
<reference evidence="7" key="2">
    <citation type="submission" date="2008-08" db="EMBL/GenBank/DDBJ databases">
        <authorList>
            <consortium name="Diatom Consortium"/>
            <person name="Grigoriev I."/>
            <person name="Grimwood J."/>
            <person name="Kuo A."/>
            <person name="Otillar R.P."/>
            <person name="Salamov A."/>
            <person name="Detter J.C."/>
            <person name="Lindquist E."/>
            <person name="Shapiro H."/>
            <person name="Lucas S."/>
            <person name="Glavina del Rio T."/>
            <person name="Pitluck S."/>
            <person name="Rokhsar D."/>
            <person name="Bowler C."/>
        </authorList>
    </citation>
    <scope>GENOME REANNOTATION</scope>
    <source>
        <strain evidence="7">CCAP 1055/1</strain>
    </source>
</reference>
<keyword evidence="2 5" id="KW-0813">Transport</keyword>
<dbReference type="Proteomes" id="UP000000759">
    <property type="component" value="Chromosome 4"/>
</dbReference>
<dbReference type="CDD" id="cd14785">
    <property type="entry name" value="V-ATPase_C"/>
    <property type="match status" value="1"/>
</dbReference>
<protein>
    <recommendedName>
        <fullName evidence="5">V-type proton ATPase subunit C</fullName>
    </recommendedName>
</protein>
<dbReference type="PANTHER" id="PTHR10137">
    <property type="entry name" value="V-TYPE PROTON ATPASE SUBUNIT C"/>
    <property type="match status" value="1"/>
</dbReference>
<comment type="subunit">
    <text evidence="5">V-ATPase is a heteromultimeric enzyme composed of a peripheral catalytic V1 complex (components A to H) attached to an integral membrane V0 proton pore complex.</text>
</comment>
<dbReference type="InterPro" id="IPR004907">
    <property type="entry name" value="ATPase_V1-cplx_csu"/>
</dbReference>
<dbReference type="SUPFAM" id="SSF118203">
    <property type="entry name" value="Vacuolar ATP synthase subunit C"/>
    <property type="match status" value="1"/>
</dbReference>
<dbReference type="Gene3D" id="1.20.1460.10">
    <property type="entry name" value="subunit c (vma5p) of the yeast v-atpase, domain 2"/>
    <property type="match status" value="2"/>
</dbReference>
<evidence type="ECO:0000256" key="4">
    <source>
        <dbReference type="ARBA" id="ARBA00023065"/>
    </source>
</evidence>
<sequence>MSYYITAISNSGGAPEQAYRKMQSAGACPERAFAGTCGIRYERSIPSWWSVRNIMTQMFKFEVPSLTVGTLDTLMNLSDELGKTDNIIEGIVRKIEKTSGDLADRRTVDLSVGGVPPARYIQQFAWDSAKYPNRRPLKELVSVISGGAVAIDEELKQLTQSYGDKTVALQEMKRRKGGNLLSAELNDVLTEDIMRKINVVDTDYLKSIFIAVAKSAQEVFEGSIYSLADNVVGYGGPDWSSDPTKLGEPVSYGSNVDRHKIRGSPVVPGSLQRVHSDDDSILYVVTILKSQYEAGYYENDEFQPGTQVDFEEEFAKSCREKRFIVRDFSWDPSQSSKASMALEQLRVEVDGMKSALMRWCKNHYGDAFVAWMHIKVIRVFVESVLRYGLPVDFTAVLYKVHQGKENDLVGALDKELGSTGDIKEMDDDGDEDYHDFVLLKFDP</sequence>
<dbReference type="InParanoid" id="B7FTS7"/>